<keyword evidence="3" id="KW-0813">Transport</keyword>
<dbReference type="EMBL" id="JARPOI010000018">
    <property type="protein sequence ID" value="KAJ9135677.1"/>
    <property type="molecule type" value="Genomic_DNA"/>
</dbReference>
<feature type="transmembrane region" description="Helical" evidence="11">
    <location>
        <begin position="86"/>
        <end position="107"/>
    </location>
</feature>
<keyword evidence="9" id="KW-0408">Iron</keyword>
<evidence type="ECO:0000256" key="1">
    <source>
        <dbReference type="ARBA" id="ARBA00001970"/>
    </source>
</evidence>
<keyword evidence="4" id="KW-0349">Heme</keyword>
<organism evidence="13 14">
    <name type="scientific">Hevea brasiliensis</name>
    <name type="common">Para rubber tree</name>
    <name type="synonym">Siphonia brasiliensis</name>
    <dbReference type="NCBI Taxonomy" id="3981"/>
    <lineage>
        <taxon>Eukaryota</taxon>
        <taxon>Viridiplantae</taxon>
        <taxon>Streptophyta</taxon>
        <taxon>Embryophyta</taxon>
        <taxon>Tracheophyta</taxon>
        <taxon>Spermatophyta</taxon>
        <taxon>Magnoliopsida</taxon>
        <taxon>eudicotyledons</taxon>
        <taxon>Gunneridae</taxon>
        <taxon>Pentapetalae</taxon>
        <taxon>rosids</taxon>
        <taxon>fabids</taxon>
        <taxon>Malpighiales</taxon>
        <taxon>Euphorbiaceae</taxon>
        <taxon>Crotonoideae</taxon>
        <taxon>Micrandreae</taxon>
        <taxon>Hevea</taxon>
    </lineage>
</organism>
<evidence type="ECO:0000256" key="3">
    <source>
        <dbReference type="ARBA" id="ARBA00022448"/>
    </source>
</evidence>
<keyword evidence="6" id="KW-0479">Metal-binding</keyword>
<feature type="domain" description="Cytochrome b561" evidence="12">
    <location>
        <begin position="18"/>
        <end position="213"/>
    </location>
</feature>
<feature type="transmembrane region" description="Helical" evidence="11">
    <location>
        <begin position="54"/>
        <end position="74"/>
    </location>
</feature>
<evidence type="ECO:0000256" key="2">
    <source>
        <dbReference type="ARBA" id="ARBA00004141"/>
    </source>
</evidence>
<feature type="transmembrane region" description="Helical" evidence="11">
    <location>
        <begin position="158"/>
        <end position="180"/>
    </location>
</feature>
<evidence type="ECO:0000256" key="9">
    <source>
        <dbReference type="ARBA" id="ARBA00023004"/>
    </source>
</evidence>
<keyword evidence="7" id="KW-0249">Electron transport</keyword>
<dbReference type="PROSITE" id="PS50939">
    <property type="entry name" value="CYTOCHROME_B561"/>
    <property type="match status" value="1"/>
</dbReference>
<feature type="transmembrane region" description="Helical" evidence="11">
    <location>
        <begin position="12"/>
        <end position="34"/>
    </location>
</feature>
<evidence type="ECO:0000313" key="13">
    <source>
        <dbReference type="EMBL" id="KAJ9135677.1"/>
    </source>
</evidence>
<comment type="subcellular location">
    <subcellularLocation>
        <location evidence="2">Membrane</location>
        <topology evidence="2">Multi-pass membrane protein</topology>
    </subcellularLocation>
</comment>
<evidence type="ECO:0000259" key="12">
    <source>
        <dbReference type="PROSITE" id="PS50939"/>
    </source>
</evidence>
<dbReference type="Proteomes" id="UP001174677">
    <property type="component" value="Chromosome 18"/>
</dbReference>
<comment type="cofactor">
    <cofactor evidence="1">
        <name>heme b</name>
        <dbReference type="ChEBI" id="CHEBI:60344"/>
    </cofactor>
</comment>
<comment type="caution">
    <text evidence="13">The sequence shown here is derived from an EMBL/GenBank/DDBJ whole genome shotgun (WGS) entry which is preliminary data.</text>
</comment>
<keyword evidence="14" id="KW-1185">Reference proteome</keyword>
<dbReference type="CDD" id="cd08766">
    <property type="entry name" value="Cyt_b561_ACYB-1_like"/>
    <property type="match status" value="1"/>
</dbReference>
<evidence type="ECO:0000256" key="8">
    <source>
        <dbReference type="ARBA" id="ARBA00022989"/>
    </source>
</evidence>
<evidence type="ECO:0000256" key="10">
    <source>
        <dbReference type="ARBA" id="ARBA00023136"/>
    </source>
</evidence>
<feature type="transmembrane region" description="Helical" evidence="11">
    <location>
        <begin position="192"/>
        <end position="214"/>
    </location>
</feature>
<evidence type="ECO:0000256" key="4">
    <source>
        <dbReference type="ARBA" id="ARBA00022617"/>
    </source>
</evidence>
<keyword evidence="8 11" id="KW-1133">Transmembrane helix</keyword>
<dbReference type="SMART" id="SM00665">
    <property type="entry name" value="B561"/>
    <property type="match status" value="1"/>
</dbReference>
<evidence type="ECO:0000313" key="14">
    <source>
        <dbReference type="Proteomes" id="UP001174677"/>
    </source>
</evidence>
<evidence type="ECO:0000256" key="6">
    <source>
        <dbReference type="ARBA" id="ARBA00022723"/>
    </source>
</evidence>
<sequence length="218" mass="24302">MPPKSRSYQVSATPVTMLAHLIVVAVATLVLVWLLHFEEGFAFKSLNKIKILNVHTFLMIVGFILVAGEAIMAYKTIPAKRKVQKAVHLTLHLIALVAGVVGVYAAFKFKHEIEDKDMVTLHSWLGMITICLFGLQWVLGFFSFVFPRAEMSARTSYMPWHVFGGTFIFFLAICTAQTGLIQRFYSLNQEGLIMNFTGLLLVLFAVGVGLSSVLPRGY</sequence>
<evidence type="ECO:0000256" key="7">
    <source>
        <dbReference type="ARBA" id="ARBA00022982"/>
    </source>
</evidence>
<dbReference type="InterPro" id="IPR006593">
    <property type="entry name" value="Cyt_b561/ferric_Rdtase_TM"/>
</dbReference>
<dbReference type="PANTHER" id="PTHR10106:SF43">
    <property type="entry name" value="CYTOCHROME B561 FAMILY PROTEIN, EXPRESSED"/>
    <property type="match status" value="1"/>
</dbReference>
<protein>
    <recommendedName>
        <fullName evidence="12">Cytochrome b561 domain-containing protein</fullName>
    </recommendedName>
</protein>
<gene>
    <name evidence="13" type="ORF">P3X46_032830</name>
</gene>
<dbReference type="PANTHER" id="PTHR10106">
    <property type="entry name" value="CYTOCHROME B561-RELATED"/>
    <property type="match status" value="1"/>
</dbReference>
<evidence type="ECO:0000256" key="11">
    <source>
        <dbReference type="SAM" id="Phobius"/>
    </source>
</evidence>
<reference evidence="13 14" key="1">
    <citation type="journal article" date="2023" name="Plant Biotechnol. J.">
        <title>Chromosome-level wild Hevea brasiliensis genome provides new tools for genomic-assisted breeding and valuable loci to elevate rubber yield.</title>
        <authorList>
            <person name="Cheng H."/>
            <person name="Song X."/>
            <person name="Hu Y."/>
            <person name="Wu T."/>
            <person name="Yang Q."/>
            <person name="An Z."/>
            <person name="Feng S."/>
            <person name="Deng Z."/>
            <person name="Wu W."/>
            <person name="Zeng X."/>
            <person name="Tu M."/>
            <person name="Wang X."/>
            <person name="Huang H."/>
        </authorList>
    </citation>
    <scope>NUCLEOTIDE SEQUENCE [LARGE SCALE GENOMIC DNA]</scope>
    <source>
        <strain evidence="13">MT/VB/25A 57/8</strain>
    </source>
</reference>
<accession>A0ABQ9KHE8</accession>
<proteinExistence type="predicted"/>
<dbReference type="InterPro" id="IPR043205">
    <property type="entry name" value="CYB561/CYBRD1-like"/>
</dbReference>
<keyword evidence="5 11" id="KW-0812">Transmembrane</keyword>
<name>A0ABQ9KHE8_HEVBR</name>
<dbReference type="Gene3D" id="1.20.120.1770">
    <property type="match status" value="1"/>
</dbReference>
<feature type="transmembrane region" description="Helical" evidence="11">
    <location>
        <begin position="127"/>
        <end position="146"/>
    </location>
</feature>
<evidence type="ECO:0000256" key="5">
    <source>
        <dbReference type="ARBA" id="ARBA00022692"/>
    </source>
</evidence>
<keyword evidence="10 11" id="KW-0472">Membrane</keyword>
<dbReference type="Pfam" id="PF03188">
    <property type="entry name" value="Cytochrom_B561"/>
    <property type="match status" value="1"/>
</dbReference>